<dbReference type="Pfam" id="PF00582">
    <property type="entry name" value="Usp"/>
    <property type="match status" value="1"/>
</dbReference>
<reference evidence="2 3" key="1">
    <citation type="journal article" date="2024" name="Nat. Commun.">
        <title>Phylogenomics reveals the evolutionary origins of lichenization in chlorophyte algae.</title>
        <authorList>
            <person name="Puginier C."/>
            <person name="Libourel C."/>
            <person name="Otte J."/>
            <person name="Skaloud P."/>
            <person name="Haon M."/>
            <person name="Grisel S."/>
            <person name="Petersen M."/>
            <person name="Berrin J.G."/>
            <person name="Delaux P.M."/>
            <person name="Dal Grande F."/>
            <person name="Keller J."/>
        </authorList>
    </citation>
    <scope>NUCLEOTIDE SEQUENCE [LARGE SCALE GENOMIC DNA]</scope>
    <source>
        <strain evidence="2 3">SAG 216-7</strain>
    </source>
</reference>
<keyword evidence="3" id="KW-1185">Reference proteome</keyword>
<name>A0ABR2YEQ4_9CHLO</name>
<accession>A0ABR2YEQ4</accession>
<evidence type="ECO:0000313" key="3">
    <source>
        <dbReference type="Proteomes" id="UP001491310"/>
    </source>
</evidence>
<dbReference type="Gene3D" id="3.40.50.620">
    <property type="entry name" value="HUPs"/>
    <property type="match status" value="1"/>
</dbReference>
<dbReference type="SUPFAM" id="SSF52402">
    <property type="entry name" value="Adenine nucleotide alpha hydrolases-like"/>
    <property type="match status" value="1"/>
</dbReference>
<evidence type="ECO:0000259" key="1">
    <source>
        <dbReference type="Pfam" id="PF00582"/>
    </source>
</evidence>
<dbReference type="InterPro" id="IPR014729">
    <property type="entry name" value="Rossmann-like_a/b/a_fold"/>
</dbReference>
<sequence>MEGVSSGRNLVVAVPMPLRDDPEITLGALRWVIDQALRPGDIVHIVHVVKCMVQKLEVYHGVPGTSYSFEEPGGMHHENEDVARAKSFLADSVMPILDARGIQHQTHLSVETVEAPPSAVAQIIFSAADSIGADMVIMGAHRKPVTEEDGSLGKVAKYALENAQRPLVITRAFQPVPVASDALL</sequence>
<dbReference type="InterPro" id="IPR006016">
    <property type="entry name" value="UspA"/>
</dbReference>
<feature type="domain" description="UspA" evidence="1">
    <location>
        <begin position="20"/>
        <end position="171"/>
    </location>
</feature>
<proteinExistence type="predicted"/>
<dbReference type="Proteomes" id="UP001491310">
    <property type="component" value="Unassembled WGS sequence"/>
</dbReference>
<dbReference type="EMBL" id="JALJOT010000014">
    <property type="protein sequence ID" value="KAK9903314.1"/>
    <property type="molecule type" value="Genomic_DNA"/>
</dbReference>
<gene>
    <name evidence="2" type="ORF">WJX75_002616</name>
</gene>
<comment type="caution">
    <text evidence="2">The sequence shown here is derived from an EMBL/GenBank/DDBJ whole genome shotgun (WGS) entry which is preliminary data.</text>
</comment>
<protein>
    <recommendedName>
        <fullName evidence="1">UspA domain-containing protein</fullName>
    </recommendedName>
</protein>
<organism evidence="2 3">
    <name type="scientific">Coccomyxa subellipsoidea</name>
    <dbReference type="NCBI Taxonomy" id="248742"/>
    <lineage>
        <taxon>Eukaryota</taxon>
        <taxon>Viridiplantae</taxon>
        <taxon>Chlorophyta</taxon>
        <taxon>core chlorophytes</taxon>
        <taxon>Trebouxiophyceae</taxon>
        <taxon>Trebouxiophyceae incertae sedis</taxon>
        <taxon>Coccomyxaceae</taxon>
        <taxon>Coccomyxa</taxon>
    </lineage>
</organism>
<evidence type="ECO:0000313" key="2">
    <source>
        <dbReference type="EMBL" id="KAK9903314.1"/>
    </source>
</evidence>